<dbReference type="Proteomes" id="UP001529510">
    <property type="component" value="Unassembled WGS sequence"/>
</dbReference>
<keyword evidence="3" id="KW-1185">Reference proteome</keyword>
<proteinExistence type="predicted"/>
<evidence type="ECO:0000313" key="3">
    <source>
        <dbReference type="Proteomes" id="UP001529510"/>
    </source>
</evidence>
<dbReference type="AlphaFoldDB" id="A0ABD0QP36"/>
<protein>
    <submittedName>
        <fullName evidence="2">Uncharacterized protein</fullName>
    </submittedName>
</protein>
<reference evidence="2 3" key="1">
    <citation type="submission" date="2024-05" db="EMBL/GenBank/DDBJ databases">
        <title>Genome sequencing and assembly of Indian major carp, Cirrhinus mrigala (Hamilton, 1822).</title>
        <authorList>
            <person name="Mohindra V."/>
            <person name="Chowdhury L.M."/>
            <person name="Lal K."/>
            <person name="Jena J.K."/>
        </authorList>
    </citation>
    <scope>NUCLEOTIDE SEQUENCE [LARGE SCALE GENOMIC DNA]</scope>
    <source>
        <strain evidence="2">CM1030</strain>
        <tissue evidence="2">Blood</tissue>
    </source>
</reference>
<feature type="compositionally biased region" description="Low complexity" evidence="1">
    <location>
        <begin position="25"/>
        <end position="36"/>
    </location>
</feature>
<feature type="non-terminal residue" evidence="2">
    <location>
        <position position="1"/>
    </location>
</feature>
<feature type="region of interest" description="Disordered" evidence="1">
    <location>
        <begin position="18"/>
        <end position="89"/>
    </location>
</feature>
<name>A0ABD0QP36_CIRMR</name>
<dbReference type="EMBL" id="JAMKFB020000008">
    <property type="protein sequence ID" value="KAL0186916.1"/>
    <property type="molecule type" value="Genomic_DNA"/>
</dbReference>
<organism evidence="2 3">
    <name type="scientific">Cirrhinus mrigala</name>
    <name type="common">Mrigala</name>
    <dbReference type="NCBI Taxonomy" id="683832"/>
    <lineage>
        <taxon>Eukaryota</taxon>
        <taxon>Metazoa</taxon>
        <taxon>Chordata</taxon>
        <taxon>Craniata</taxon>
        <taxon>Vertebrata</taxon>
        <taxon>Euteleostomi</taxon>
        <taxon>Actinopterygii</taxon>
        <taxon>Neopterygii</taxon>
        <taxon>Teleostei</taxon>
        <taxon>Ostariophysi</taxon>
        <taxon>Cypriniformes</taxon>
        <taxon>Cyprinidae</taxon>
        <taxon>Labeoninae</taxon>
        <taxon>Labeonini</taxon>
        <taxon>Cirrhinus</taxon>
    </lineage>
</organism>
<evidence type="ECO:0000313" key="2">
    <source>
        <dbReference type="EMBL" id="KAL0186916.1"/>
    </source>
</evidence>
<gene>
    <name evidence="2" type="ORF">M9458_018586</name>
</gene>
<evidence type="ECO:0000256" key="1">
    <source>
        <dbReference type="SAM" id="MobiDB-lite"/>
    </source>
</evidence>
<comment type="caution">
    <text evidence="2">The sequence shown here is derived from an EMBL/GenBank/DDBJ whole genome shotgun (WGS) entry which is preliminary data.</text>
</comment>
<feature type="compositionally biased region" description="Acidic residues" evidence="1">
    <location>
        <begin position="79"/>
        <end position="89"/>
    </location>
</feature>
<feature type="non-terminal residue" evidence="2">
    <location>
        <position position="89"/>
    </location>
</feature>
<sequence length="89" mass="9357">FYNYKSLESAVAPNVALTPLQKGGQASPTAPSSSQPHGAESEGASRGRKRRLTGETHPSPQPCPSATASKPLPPSQEERDSDVEVEVES</sequence>
<accession>A0ABD0QP36</accession>